<dbReference type="Proteomes" id="UP000664991">
    <property type="component" value="Unassembled WGS sequence"/>
</dbReference>
<dbReference type="AlphaFoldDB" id="A0A836A971"/>
<protein>
    <submittedName>
        <fullName evidence="1">Uncharacterized protein</fullName>
    </submittedName>
</protein>
<evidence type="ECO:0000313" key="1">
    <source>
        <dbReference type="EMBL" id="KAG5212636.1"/>
    </source>
</evidence>
<proteinExistence type="predicted"/>
<accession>A0A836A971</accession>
<dbReference type="EMBL" id="JAEMGP010000003">
    <property type="protein sequence ID" value="KAG5212636.1"/>
    <property type="molecule type" value="Genomic_DNA"/>
</dbReference>
<name>A0A836A971_SHEEP</name>
<sequence>MLLLDGNRSKAQQPCLRGADFPAGDGEEVRQGKRRLCQETLFLKRSGGRAWNARVQAAVLTPLLRGGVTKVSEGELETLSLSFPTPPPYSLSLVDWKDLPKKQLGFQRTRGAGMKTQRTGGFGI</sequence>
<evidence type="ECO:0000313" key="2">
    <source>
        <dbReference type="Proteomes" id="UP000664991"/>
    </source>
</evidence>
<organism evidence="1 2">
    <name type="scientific">Ovis aries</name>
    <name type="common">Sheep</name>
    <dbReference type="NCBI Taxonomy" id="9940"/>
    <lineage>
        <taxon>Eukaryota</taxon>
        <taxon>Metazoa</taxon>
        <taxon>Chordata</taxon>
        <taxon>Craniata</taxon>
        <taxon>Vertebrata</taxon>
        <taxon>Euteleostomi</taxon>
        <taxon>Mammalia</taxon>
        <taxon>Eutheria</taxon>
        <taxon>Laurasiatheria</taxon>
        <taxon>Artiodactyla</taxon>
        <taxon>Ruminantia</taxon>
        <taxon>Pecora</taxon>
        <taxon>Bovidae</taxon>
        <taxon>Caprinae</taxon>
        <taxon>Ovis</taxon>
    </lineage>
</organism>
<gene>
    <name evidence="1" type="ORF">JEQ12_015065</name>
</gene>
<comment type="caution">
    <text evidence="1">The sequence shown here is derived from an EMBL/GenBank/DDBJ whole genome shotgun (WGS) entry which is preliminary data.</text>
</comment>
<reference evidence="1 2" key="1">
    <citation type="submission" date="2020-12" db="EMBL/GenBank/DDBJ databases">
        <title>De novo assembly of Tibetan sheep genome.</title>
        <authorList>
            <person name="Li X."/>
        </authorList>
    </citation>
    <scope>NUCLEOTIDE SEQUENCE [LARGE SCALE GENOMIC DNA]</scope>
    <source>
        <tissue evidence="1">Heart</tissue>
    </source>
</reference>